<evidence type="ECO:0000259" key="5">
    <source>
        <dbReference type="PROSITE" id="PS50931"/>
    </source>
</evidence>
<evidence type="ECO:0000256" key="1">
    <source>
        <dbReference type="ARBA" id="ARBA00009437"/>
    </source>
</evidence>
<comment type="similarity">
    <text evidence="1">Belongs to the LysR transcriptional regulatory family.</text>
</comment>
<dbReference type="GO" id="GO:0003677">
    <property type="term" value="F:DNA binding"/>
    <property type="evidence" value="ECO:0007669"/>
    <property type="project" value="UniProtKB-KW"/>
</dbReference>
<dbReference type="CDD" id="cd08422">
    <property type="entry name" value="PBP2_CrgA_like"/>
    <property type="match status" value="1"/>
</dbReference>
<dbReference type="InterPro" id="IPR005119">
    <property type="entry name" value="LysR_subst-bd"/>
</dbReference>
<evidence type="ECO:0000313" key="6">
    <source>
        <dbReference type="EMBL" id="PZQ46530.1"/>
    </source>
</evidence>
<dbReference type="PANTHER" id="PTHR30537:SF5">
    <property type="entry name" value="HTH-TYPE TRANSCRIPTIONAL ACTIVATOR TTDR-RELATED"/>
    <property type="match status" value="1"/>
</dbReference>
<accession>A0A2W5Q571</accession>
<proteinExistence type="inferred from homology"/>
<keyword evidence="2" id="KW-0805">Transcription regulation</keyword>
<feature type="domain" description="HTH lysR-type" evidence="5">
    <location>
        <begin position="9"/>
        <end position="66"/>
    </location>
</feature>
<evidence type="ECO:0000256" key="3">
    <source>
        <dbReference type="ARBA" id="ARBA00023125"/>
    </source>
</evidence>
<dbReference type="SUPFAM" id="SSF46785">
    <property type="entry name" value="Winged helix' DNA-binding domain"/>
    <property type="match status" value="1"/>
</dbReference>
<dbReference type="GO" id="GO:0003700">
    <property type="term" value="F:DNA-binding transcription factor activity"/>
    <property type="evidence" value="ECO:0007669"/>
    <property type="project" value="InterPro"/>
</dbReference>
<dbReference type="InterPro" id="IPR036388">
    <property type="entry name" value="WH-like_DNA-bd_sf"/>
</dbReference>
<dbReference type="PANTHER" id="PTHR30537">
    <property type="entry name" value="HTH-TYPE TRANSCRIPTIONAL REGULATOR"/>
    <property type="match status" value="1"/>
</dbReference>
<dbReference type="FunFam" id="1.10.10.10:FF:000001">
    <property type="entry name" value="LysR family transcriptional regulator"/>
    <property type="match status" value="1"/>
</dbReference>
<dbReference type="PROSITE" id="PS50931">
    <property type="entry name" value="HTH_LYSR"/>
    <property type="match status" value="1"/>
</dbReference>
<evidence type="ECO:0000256" key="2">
    <source>
        <dbReference type="ARBA" id="ARBA00023015"/>
    </source>
</evidence>
<protein>
    <submittedName>
        <fullName evidence="6">LysR family transcriptional regulator</fullName>
    </submittedName>
</protein>
<keyword evidence="4" id="KW-0804">Transcription</keyword>
<sequence length="304" mass="33317">MRINGRAMDILKGMRVFIACVEGHSFVAAARRLGVSGAAVSRQVAALEAHVGARLFNRSTRSLSLTEAGEQFFARASHLIAEIEEVSRISYGDQGRKPGGLLRVSAPMSFGLRKLGTLIPDFLRRYPDIRLDIDPTDRIIDLVAEGFDVALRINPPGAMHDVIMRRIASIRVTLTCTPEYLERSAPVTSPADLAAREILNYSHSPGGQIWSLRGPTGSVETVRVAPKVVASNGDLLRDIALDYGGIILQPAFIVEDDIASGRLVEILPGWRIDPSELCAVYPSRKYLPAKVRVFIDYLVEKLSE</sequence>
<evidence type="ECO:0000256" key="4">
    <source>
        <dbReference type="ARBA" id="ARBA00023163"/>
    </source>
</evidence>
<dbReference type="Pfam" id="PF03466">
    <property type="entry name" value="LysR_substrate"/>
    <property type="match status" value="1"/>
</dbReference>
<dbReference type="SUPFAM" id="SSF53850">
    <property type="entry name" value="Periplasmic binding protein-like II"/>
    <property type="match status" value="1"/>
</dbReference>
<comment type="caution">
    <text evidence="6">The sequence shown here is derived from an EMBL/GenBank/DDBJ whole genome shotgun (WGS) entry which is preliminary data.</text>
</comment>
<dbReference type="PRINTS" id="PR00039">
    <property type="entry name" value="HTHLYSR"/>
</dbReference>
<dbReference type="Pfam" id="PF00126">
    <property type="entry name" value="HTH_1"/>
    <property type="match status" value="1"/>
</dbReference>
<name>A0A2W5Q571_RHOSU</name>
<organism evidence="6 7">
    <name type="scientific">Rhodovulum sulfidophilum</name>
    <name type="common">Rhodobacter sulfidophilus</name>
    <dbReference type="NCBI Taxonomy" id="35806"/>
    <lineage>
        <taxon>Bacteria</taxon>
        <taxon>Pseudomonadati</taxon>
        <taxon>Pseudomonadota</taxon>
        <taxon>Alphaproteobacteria</taxon>
        <taxon>Rhodobacterales</taxon>
        <taxon>Paracoccaceae</taxon>
        <taxon>Rhodovulum</taxon>
    </lineage>
</organism>
<dbReference type="Proteomes" id="UP000249185">
    <property type="component" value="Unassembled WGS sequence"/>
</dbReference>
<gene>
    <name evidence="6" type="ORF">DI556_20145</name>
</gene>
<evidence type="ECO:0000313" key="7">
    <source>
        <dbReference type="Proteomes" id="UP000249185"/>
    </source>
</evidence>
<dbReference type="Gene3D" id="1.10.10.10">
    <property type="entry name" value="Winged helix-like DNA-binding domain superfamily/Winged helix DNA-binding domain"/>
    <property type="match status" value="1"/>
</dbReference>
<reference evidence="6 7" key="1">
    <citation type="submission" date="2017-08" db="EMBL/GenBank/DDBJ databases">
        <title>Infants hospitalized years apart are colonized by the same room-sourced microbial strains.</title>
        <authorList>
            <person name="Brooks B."/>
            <person name="Olm M.R."/>
            <person name="Firek B.A."/>
            <person name="Baker R."/>
            <person name="Thomas B.C."/>
            <person name="Morowitz M.J."/>
            <person name="Banfield J.F."/>
        </authorList>
    </citation>
    <scope>NUCLEOTIDE SEQUENCE [LARGE SCALE GENOMIC DNA]</scope>
    <source>
        <strain evidence="6">S2_005_002_R2_34</strain>
    </source>
</reference>
<dbReference type="InterPro" id="IPR058163">
    <property type="entry name" value="LysR-type_TF_proteobact-type"/>
</dbReference>
<keyword evidence="3" id="KW-0238">DNA-binding</keyword>
<dbReference type="InterPro" id="IPR000847">
    <property type="entry name" value="LysR_HTH_N"/>
</dbReference>
<dbReference type="AlphaFoldDB" id="A0A2W5Q571"/>
<dbReference type="EMBL" id="QFPW01000024">
    <property type="protein sequence ID" value="PZQ46530.1"/>
    <property type="molecule type" value="Genomic_DNA"/>
</dbReference>
<dbReference type="InterPro" id="IPR036390">
    <property type="entry name" value="WH_DNA-bd_sf"/>
</dbReference>
<dbReference type="Gene3D" id="3.40.190.290">
    <property type="match status" value="1"/>
</dbReference>